<accession>A0A6L6GCW2</accession>
<dbReference type="EMBL" id="JAXHPL010000005">
    <property type="protein sequence ID" value="MDY6485932.1"/>
    <property type="molecule type" value="Genomic_DNA"/>
</dbReference>
<evidence type="ECO:0000313" key="4">
    <source>
        <dbReference type="Proteomes" id="UP000473854"/>
    </source>
</evidence>
<gene>
    <name evidence="3" type="ORF">GIX10_02800</name>
    <name evidence="2" type="ORF">SKM51_01700</name>
</gene>
<comment type="caution">
    <text evidence="3">The sequence shown here is derived from an EMBL/GenBank/DDBJ whole genome shotgun (WGS) entry which is preliminary data.</text>
</comment>
<dbReference type="InterPro" id="IPR027417">
    <property type="entry name" value="P-loop_NTPase"/>
</dbReference>
<dbReference type="SUPFAM" id="SSF52540">
    <property type="entry name" value="P-loop containing nucleoside triphosphate hydrolases"/>
    <property type="match status" value="1"/>
</dbReference>
<dbReference type="GO" id="GO:0000731">
    <property type="term" value="P:DNA synthesis involved in DNA repair"/>
    <property type="evidence" value="ECO:0007669"/>
    <property type="project" value="TreeGrafter"/>
</dbReference>
<dbReference type="PANTHER" id="PTHR32182">
    <property type="entry name" value="DNA REPLICATION AND REPAIR PROTEIN RECF"/>
    <property type="match status" value="1"/>
</dbReference>
<dbReference type="EMBL" id="WLYL01000005">
    <property type="protein sequence ID" value="MTD10379.1"/>
    <property type="molecule type" value="Genomic_DNA"/>
</dbReference>
<dbReference type="GO" id="GO:0006302">
    <property type="term" value="P:double-strand break repair"/>
    <property type="evidence" value="ECO:0007669"/>
    <property type="project" value="InterPro"/>
</dbReference>
<dbReference type="RefSeq" id="WP_154772019.1">
    <property type="nucleotide sequence ID" value="NZ_JAXHPE010000012.1"/>
</dbReference>
<reference evidence="3 4" key="1">
    <citation type="submission" date="2019-11" db="EMBL/GenBank/DDBJ databases">
        <authorList>
            <person name="An D."/>
        </authorList>
    </citation>
    <scope>NUCLEOTIDE SEQUENCE [LARGE SCALE GENOMIC DNA]</scope>
    <source>
        <strain evidence="3 4">YIM 103518</strain>
    </source>
</reference>
<sequence>MKIKSIQFKHITHFTDTKINFEYESTPITLILGDQCSGKTSLLRSTFLALTWFSARYKDARTAGAVLPDQDIMQNRLQAKIDIKVHIPTEIGSLPESINLSEIETQICDWQLYKTQTKASAGHSKVETQKLEKLVTLYQKAAQLDPLQGLPLIAYYPSERFVHEINLINKNNPAIFQAGNAYEITAIPYTTFARFFEWFREISDIENAQTTDLVNRLIASQQSNDPHQDLSSALINAYNQMHAPNLTALKDALAIIFPDLSNIYLQYLPKLQLMVTYQGKTMMFQQLSNSLKNWIALIGDIVRRMCLLNPSSLYPCLEGDGILLIDEIDQQLDQDECSNILTRLNKAFPQLQIIATGNRVELLEQAADYQCLQLQNQQLHPIMPPQFNVKFDEIYQNLNLDSETLLSEESENIEHLSEPLNTAQSMYELIHENLDAEQFKDLLLLLNNKESISSEHKLHE</sequence>
<evidence type="ECO:0000313" key="5">
    <source>
        <dbReference type="Proteomes" id="UP001278995"/>
    </source>
</evidence>
<dbReference type="AlphaFoldDB" id="A0A6L6GCW2"/>
<dbReference type="PANTHER" id="PTHR32182:SF23">
    <property type="entry name" value="ATP BINDING PROTEIN"/>
    <property type="match status" value="1"/>
</dbReference>
<evidence type="ECO:0000259" key="1">
    <source>
        <dbReference type="Pfam" id="PF13476"/>
    </source>
</evidence>
<protein>
    <submittedName>
        <fullName evidence="3">AAA family ATPase</fullName>
    </submittedName>
</protein>
<name>A0A6L6GCW2_9GAMM</name>
<dbReference type="Pfam" id="PF13476">
    <property type="entry name" value="AAA_23"/>
    <property type="match status" value="1"/>
</dbReference>
<organism evidence="3 4">
    <name type="scientific">Acinetobacter faecalis</name>
    <dbReference type="NCBI Taxonomy" id="2665161"/>
    <lineage>
        <taxon>Bacteria</taxon>
        <taxon>Pseudomonadati</taxon>
        <taxon>Pseudomonadota</taxon>
        <taxon>Gammaproteobacteria</taxon>
        <taxon>Moraxellales</taxon>
        <taxon>Moraxellaceae</taxon>
        <taxon>Acinetobacter</taxon>
    </lineage>
</organism>
<dbReference type="Gene3D" id="3.40.50.300">
    <property type="entry name" value="P-loop containing nucleotide triphosphate hydrolases"/>
    <property type="match status" value="1"/>
</dbReference>
<dbReference type="GO" id="GO:0016887">
    <property type="term" value="F:ATP hydrolysis activity"/>
    <property type="evidence" value="ECO:0007669"/>
    <property type="project" value="InterPro"/>
</dbReference>
<dbReference type="InterPro" id="IPR038729">
    <property type="entry name" value="Rad50/SbcC_AAA"/>
</dbReference>
<proteinExistence type="predicted"/>
<evidence type="ECO:0000313" key="2">
    <source>
        <dbReference type="EMBL" id="MDY6485932.1"/>
    </source>
</evidence>
<feature type="domain" description="Rad50/SbcC-type AAA" evidence="1">
    <location>
        <begin position="6"/>
        <end position="217"/>
    </location>
</feature>
<dbReference type="Proteomes" id="UP000473854">
    <property type="component" value="Unassembled WGS sequence"/>
</dbReference>
<dbReference type="Proteomes" id="UP001278995">
    <property type="component" value="Unassembled WGS sequence"/>
</dbReference>
<evidence type="ECO:0000313" key="3">
    <source>
        <dbReference type="EMBL" id="MTD10379.1"/>
    </source>
</evidence>
<reference evidence="2 5" key="2">
    <citation type="submission" date="2023-11" db="EMBL/GenBank/DDBJ databases">
        <title>The common occurrence of Acinetobacte faecalis in cattle feces and its emended description.</title>
        <authorList>
            <person name="Kyselkova M."/>
            <person name="Xanthopoulou K."/>
            <person name="Shestivska V."/>
            <person name="Spanelova P."/>
            <person name="Maixnerova M."/>
            <person name="Higgins P.G."/>
            <person name="Nemec A."/>
        </authorList>
    </citation>
    <scope>NUCLEOTIDE SEQUENCE [LARGE SCALE GENOMIC DNA]</scope>
    <source>
        <strain evidence="2 5">ANC 7483</strain>
    </source>
</reference>